<evidence type="ECO:0000256" key="1">
    <source>
        <dbReference type="SAM" id="MobiDB-lite"/>
    </source>
</evidence>
<dbReference type="InterPro" id="IPR039913">
    <property type="entry name" value="RPAP1/Rba50"/>
</dbReference>
<organism evidence="4 5">
    <name type="scientific">Acrobeloides nanus</name>
    <dbReference type="NCBI Taxonomy" id="290746"/>
    <lineage>
        <taxon>Eukaryota</taxon>
        <taxon>Metazoa</taxon>
        <taxon>Ecdysozoa</taxon>
        <taxon>Nematoda</taxon>
        <taxon>Chromadorea</taxon>
        <taxon>Rhabditida</taxon>
        <taxon>Tylenchina</taxon>
        <taxon>Cephalobomorpha</taxon>
        <taxon>Cephaloboidea</taxon>
        <taxon>Cephalobidae</taxon>
        <taxon>Acrobeloides</taxon>
    </lineage>
</organism>
<dbReference type="PANTHER" id="PTHR21483">
    <property type="entry name" value="RNA POLYMERASE II-ASSOCIATED PROTEIN 1"/>
    <property type="match status" value="1"/>
</dbReference>
<proteinExistence type="predicted"/>
<feature type="compositionally biased region" description="Basic and acidic residues" evidence="1">
    <location>
        <begin position="41"/>
        <end position="59"/>
    </location>
</feature>
<sequence length="661" mass="76493">MEFVKRPSAKDTDEDLLNLQAEFAASREKVPSTKIIRPKAKLSDEKQHVEKQENEEQAKKKPHTVITTPEDRIYGRFNIELDSDDGKITNVLSTVEERYPGFFDFPEKCAPFIFEECNEFAKEDGFPEVLNLSDYYKVEKDKEKPKLLAMPGKSIFATEFLRRKGEIHAEQPSTSTMEMVEIEPASLAEENKLKLSQMSEEEIQKAQQEIFERFDVKTIEFLRNRAKLSGNPSGNVEKKESEFKKRRKAEKETAEKATISTTENMSTEVKLDMPSTSVLVEEVVKNLEVIDPEKVLEGEDIDPYTRLAMDPTQLDITNKCLRVIAPRQQQNLLKLFDNLKIQPTGAKDDQFLSTCRQHVDAIKMLYLEEFKVEENRSAIEFAEDVNPLSDGAWFLVPIRRVLDAVQMRKTGVTEDDIEIARLSLMWAMLLMYERQTMFITLSQPNDVFIRVAEVFLIGPELFNDDIISQCLSRLINEYLLKKGRQHLLKFRANKPISGLDSFMPFYEDLIKHFEEFSYGDENFSLILLIGAYMNSYVDDSLLSMCSLWVPDKNVMRQMTISTEKAKDLLDYIKEWRNTYIDEVEEIFYERYSQVLAMYAAAIRDEKVTRSRNPAVFVIASTELGEFIKRHTMESSKHPQRSADLAIMVEMIRRTVDGKISL</sequence>
<dbReference type="Pfam" id="PF08621">
    <property type="entry name" value="RPAP1_N"/>
    <property type="match status" value="1"/>
</dbReference>
<dbReference type="WBParaSite" id="ACRNAN_Path_1213.g4709.t1">
    <property type="protein sequence ID" value="ACRNAN_Path_1213.g4709.t1"/>
    <property type="gene ID" value="ACRNAN_Path_1213.g4709"/>
</dbReference>
<feature type="domain" description="RPAP1/MINIYO-like TPR repeats" evidence="3">
    <location>
        <begin position="404"/>
        <end position="632"/>
    </location>
</feature>
<dbReference type="InterPro" id="IPR057989">
    <property type="entry name" value="TPR_RPAP1/MINIYO-like"/>
</dbReference>
<evidence type="ECO:0000259" key="3">
    <source>
        <dbReference type="Pfam" id="PF25766"/>
    </source>
</evidence>
<keyword evidence="4" id="KW-1185">Reference proteome</keyword>
<accession>A0A914BX95</accession>
<dbReference type="Proteomes" id="UP000887540">
    <property type="component" value="Unplaced"/>
</dbReference>
<dbReference type="PANTHER" id="PTHR21483:SF18">
    <property type="entry name" value="RNA POLYMERASE II-ASSOCIATED PROTEIN 1"/>
    <property type="match status" value="1"/>
</dbReference>
<dbReference type="GO" id="GO:0006366">
    <property type="term" value="P:transcription by RNA polymerase II"/>
    <property type="evidence" value="ECO:0007669"/>
    <property type="project" value="InterPro"/>
</dbReference>
<dbReference type="Pfam" id="PF25766">
    <property type="entry name" value="TPR_RPAP1"/>
    <property type="match status" value="1"/>
</dbReference>
<dbReference type="AlphaFoldDB" id="A0A914BX95"/>
<name>A0A914BX95_9BILA</name>
<evidence type="ECO:0000259" key="2">
    <source>
        <dbReference type="Pfam" id="PF08621"/>
    </source>
</evidence>
<feature type="region of interest" description="Disordered" evidence="1">
    <location>
        <begin position="229"/>
        <end position="260"/>
    </location>
</feature>
<feature type="compositionally biased region" description="Basic and acidic residues" evidence="1">
    <location>
        <begin position="236"/>
        <end position="255"/>
    </location>
</feature>
<protein>
    <submittedName>
        <fullName evidence="5">RNA polymerase II-associated protein 1 N-terminal domain-containing protein</fullName>
    </submittedName>
</protein>
<feature type="region of interest" description="Disordered" evidence="1">
    <location>
        <begin position="26"/>
        <end position="64"/>
    </location>
</feature>
<evidence type="ECO:0000313" key="5">
    <source>
        <dbReference type="WBParaSite" id="ACRNAN_Path_1213.g4709.t1"/>
    </source>
</evidence>
<reference evidence="5" key="1">
    <citation type="submission" date="2022-11" db="UniProtKB">
        <authorList>
            <consortium name="WormBaseParasite"/>
        </authorList>
    </citation>
    <scope>IDENTIFICATION</scope>
</reference>
<feature type="domain" description="RPAP1 N-terminal" evidence="2">
    <location>
        <begin position="188"/>
        <end position="227"/>
    </location>
</feature>
<evidence type="ECO:0000313" key="4">
    <source>
        <dbReference type="Proteomes" id="UP000887540"/>
    </source>
</evidence>
<dbReference type="InterPro" id="IPR013930">
    <property type="entry name" value="RPAP1_N"/>
</dbReference>